<name>A0A060CMG9_9LIST</name>
<feature type="non-terminal residue" evidence="1">
    <location>
        <position position="1"/>
    </location>
</feature>
<protein>
    <submittedName>
        <fullName evidence="1">CAZy families GT51 protein</fullName>
    </submittedName>
</protein>
<proteinExistence type="predicted"/>
<dbReference type="InterPro" id="IPR012338">
    <property type="entry name" value="Beta-lactam/transpept-like"/>
</dbReference>
<sequence length="77" mass="8432">KVSAISGGRNQTVLGGYNRAFNVKRSSGSSIKPLLDYATGFDLFKWTANTKVDDSAYNYPNTKTSVNDWIISIKGIL</sequence>
<accession>A0A060CMG9</accession>
<reference evidence="1" key="1">
    <citation type="journal article" date="2013" name="Environ. Microbiol.">
        <title>Seasonally variable intestinal metagenomes of the red palm weevil (Rhynchophorus ferrugineus).</title>
        <authorList>
            <person name="Jia S."/>
            <person name="Zhang X."/>
            <person name="Zhang G."/>
            <person name="Yin A."/>
            <person name="Zhang S."/>
            <person name="Li F."/>
            <person name="Wang L."/>
            <person name="Zhao D."/>
            <person name="Yun Q."/>
            <person name="Tala"/>
            <person name="Wang J."/>
            <person name="Sun G."/>
            <person name="Baabdullah M."/>
            <person name="Yu X."/>
            <person name="Hu S."/>
            <person name="Al-Mssallem I.S."/>
            <person name="Yu J."/>
        </authorList>
    </citation>
    <scope>NUCLEOTIDE SEQUENCE</scope>
</reference>
<dbReference type="AlphaFoldDB" id="A0A060CMG9"/>
<dbReference type="EMBL" id="KF126957">
    <property type="protein sequence ID" value="AIA94310.1"/>
    <property type="molecule type" value="Genomic_DNA"/>
</dbReference>
<dbReference type="Gene3D" id="3.40.710.10">
    <property type="entry name" value="DD-peptidase/beta-lactamase superfamily"/>
    <property type="match status" value="1"/>
</dbReference>
<feature type="non-terminal residue" evidence="1">
    <location>
        <position position="77"/>
    </location>
</feature>
<dbReference type="SUPFAM" id="SSF56601">
    <property type="entry name" value="beta-lactamase/transpeptidase-like"/>
    <property type="match status" value="1"/>
</dbReference>
<evidence type="ECO:0000313" key="1">
    <source>
        <dbReference type="EMBL" id="AIA94310.1"/>
    </source>
</evidence>
<organism evidence="1">
    <name type="scientific">uncultured Listeria sp</name>
    <dbReference type="NCBI Taxonomy" id="592375"/>
    <lineage>
        <taxon>Bacteria</taxon>
        <taxon>Bacillati</taxon>
        <taxon>Bacillota</taxon>
        <taxon>Bacilli</taxon>
        <taxon>Bacillales</taxon>
        <taxon>Listeriaceae</taxon>
        <taxon>Listeria</taxon>
        <taxon>environmental samples</taxon>
    </lineage>
</organism>